<keyword evidence="3" id="KW-0548">Nucleotidyltransferase</keyword>
<feature type="transmembrane region" description="Helical" evidence="6">
    <location>
        <begin position="20"/>
        <end position="43"/>
    </location>
</feature>
<dbReference type="GO" id="GO:0106408">
    <property type="term" value="F:diadenylate cyclase activity"/>
    <property type="evidence" value="ECO:0007669"/>
    <property type="project" value="UniProtKB-EC"/>
</dbReference>
<dbReference type="EMBL" id="JAAVVK010000001">
    <property type="protein sequence ID" value="NKE38189.1"/>
    <property type="molecule type" value="Genomic_DNA"/>
</dbReference>
<evidence type="ECO:0000313" key="8">
    <source>
        <dbReference type="EMBL" id="NKE38189.1"/>
    </source>
</evidence>
<keyword evidence="2" id="KW-0808">Transferase</keyword>
<dbReference type="GO" id="GO:0006171">
    <property type="term" value="P:cAMP biosynthetic process"/>
    <property type="evidence" value="ECO:0007669"/>
    <property type="project" value="InterPro"/>
</dbReference>
<keyword evidence="6" id="KW-0472">Membrane</keyword>
<evidence type="ECO:0000256" key="4">
    <source>
        <dbReference type="ARBA" id="ARBA00022741"/>
    </source>
</evidence>
<keyword evidence="6" id="KW-1133">Transmembrane helix</keyword>
<keyword evidence="5" id="KW-0067">ATP-binding</keyword>
<evidence type="ECO:0000256" key="2">
    <source>
        <dbReference type="ARBA" id="ARBA00022679"/>
    </source>
</evidence>
<evidence type="ECO:0000256" key="6">
    <source>
        <dbReference type="SAM" id="Phobius"/>
    </source>
</evidence>
<keyword evidence="4" id="KW-0547">Nucleotide-binding</keyword>
<evidence type="ECO:0000256" key="3">
    <source>
        <dbReference type="ARBA" id="ARBA00022695"/>
    </source>
</evidence>
<reference evidence="8 9" key="1">
    <citation type="submission" date="2020-04" db="EMBL/GenBank/DDBJ databases">
        <title>Complete genome sequence of Spiroplasma platyhelix ATCC 51748, an insect isolate.</title>
        <authorList>
            <person name="Green E.A."/>
            <person name="Klassen J.L."/>
        </authorList>
    </citation>
    <scope>NUCLEOTIDE SEQUENCE [LARGE SCALE GENOMIC DNA]</scope>
    <source>
        <strain evidence="8 9">PALS-1</strain>
    </source>
</reference>
<dbReference type="InterPro" id="IPR036888">
    <property type="entry name" value="DNA_integrity_DisA_N_sf"/>
</dbReference>
<dbReference type="RefSeq" id="WP_168104667.1">
    <property type="nucleotide sequence ID" value="NZ_CP051215.1"/>
</dbReference>
<keyword evidence="6" id="KW-0812">Transmembrane</keyword>
<dbReference type="Pfam" id="PF02457">
    <property type="entry name" value="DAC"/>
    <property type="match status" value="1"/>
</dbReference>
<dbReference type="PROSITE" id="PS51794">
    <property type="entry name" value="DAC"/>
    <property type="match status" value="1"/>
</dbReference>
<dbReference type="PANTHER" id="PTHR34185">
    <property type="entry name" value="DIADENYLATE CYCLASE"/>
    <property type="match status" value="1"/>
</dbReference>
<dbReference type="SUPFAM" id="SSF143597">
    <property type="entry name" value="YojJ-like"/>
    <property type="match status" value="1"/>
</dbReference>
<dbReference type="InterPro" id="IPR014046">
    <property type="entry name" value="C-di-AMP_synthase"/>
</dbReference>
<dbReference type="GO" id="GO:0004016">
    <property type="term" value="F:adenylate cyclase activity"/>
    <property type="evidence" value="ECO:0007669"/>
    <property type="project" value="InterPro"/>
</dbReference>
<evidence type="ECO:0000259" key="7">
    <source>
        <dbReference type="PROSITE" id="PS51794"/>
    </source>
</evidence>
<dbReference type="AlphaFoldDB" id="A0A846U0Z8"/>
<organism evidence="8 9">
    <name type="scientific">Spiroplasma platyhelix PALS-1</name>
    <dbReference type="NCBI Taxonomy" id="1276218"/>
    <lineage>
        <taxon>Bacteria</taxon>
        <taxon>Bacillati</taxon>
        <taxon>Mycoplasmatota</taxon>
        <taxon>Mollicutes</taxon>
        <taxon>Entomoplasmatales</taxon>
        <taxon>Spiroplasmataceae</taxon>
        <taxon>Spiroplasma</taxon>
    </lineage>
</organism>
<gene>
    <name evidence="8" type="ORF">HER12_00245</name>
</gene>
<proteinExistence type="predicted"/>
<dbReference type="PIRSF" id="PIRSF004793">
    <property type="entry name" value="UCP004793"/>
    <property type="match status" value="1"/>
</dbReference>
<name>A0A846U0Z8_9MOLU</name>
<dbReference type="PANTHER" id="PTHR34185:SF1">
    <property type="entry name" value="DIADENYLATE CYCLASE"/>
    <property type="match status" value="1"/>
</dbReference>
<feature type="domain" description="DAC" evidence="7">
    <location>
        <begin position="51"/>
        <end position="200"/>
    </location>
</feature>
<dbReference type="GO" id="GO:0005524">
    <property type="term" value="F:ATP binding"/>
    <property type="evidence" value="ECO:0007669"/>
    <property type="project" value="UniProtKB-KW"/>
</dbReference>
<evidence type="ECO:0000256" key="1">
    <source>
        <dbReference type="ARBA" id="ARBA00000877"/>
    </source>
</evidence>
<sequence>MNTILPILVVDNNYIAKEVAILAGIAIALELIILLLVVFLVIFKNKKGWWIINRKSHMTVLGSSEKRMLSSLLSEAIIKLSEEKTGALITIERSMPLNQYVDLGIKIDSEVSPQLLQSIFYKESPLHDGAVIIRLGRIECASTYFPLTNKKISSQYGSRHRAALGISELTDSVSIVVSETTGAVSIARDGKFLQVENLNNLVRTLFDELASSKEMANQLQ</sequence>
<comment type="caution">
    <text evidence="8">The sequence shown here is derived from an EMBL/GenBank/DDBJ whole genome shotgun (WGS) entry which is preliminary data.</text>
</comment>
<evidence type="ECO:0000256" key="5">
    <source>
        <dbReference type="ARBA" id="ARBA00022840"/>
    </source>
</evidence>
<protein>
    <submittedName>
        <fullName evidence="8">Diadenylate cyclase</fullName>
    </submittedName>
</protein>
<dbReference type="Proteomes" id="UP000584587">
    <property type="component" value="Unassembled WGS sequence"/>
</dbReference>
<accession>A0A846U0Z8</accession>
<evidence type="ECO:0000313" key="9">
    <source>
        <dbReference type="Proteomes" id="UP000584587"/>
    </source>
</evidence>
<comment type="catalytic activity">
    <reaction evidence="1">
        <text>2 ATP = 3',3'-c-di-AMP + 2 diphosphate</text>
        <dbReference type="Rhea" id="RHEA:35655"/>
        <dbReference type="ChEBI" id="CHEBI:30616"/>
        <dbReference type="ChEBI" id="CHEBI:33019"/>
        <dbReference type="ChEBI" id="CHEBI:71500"/>
        <dbReference type="EC" id="2.7.7.85"/>
    </reaction>
</comment>
<keyword evidence="9" id="KW-1185">Reference proteome</keyword>
<dbReference type="InterPro" id="IPR003390">
    <property type="entry name" value="DNA_integrity_scan_DisA_N"/>
</dbReference>
<dbReference type="InterPro" id="IPR050338">
    <property type="entry name" value="DisA"/>
</dbReference>
<dbReference type="Gene3D" id="3.40.1700.10">
    <property type="entry name" value="DNA integrity scanning protein, DisA, N-terminal domain"/>
    <property type="match status" value="1"/>
</dbReference>